<protein>
    <recommendedName>
        <fullName evidence="4">AT hook motif-containing protein</fullName>
    </recommendedName>
</protein>
<dbReference type="InterPro" id="IPR045881">
    <property type="entry name" value="MNM1-like"/>
</dbReference>
<feature type="region of interest" description="Disordered" evidence="1">
    <location>
        <begin position="80"/>
        <end position="120"/>
    </location>
</feature>
<dbReference type="AlphaFoldDB" id="R0GYK2"/>
<evidence type="ECO:0000256" key="1">
    <source>
        <dbReference type="SAM" id="MobiDB-lite"/>
    </source>
</evidence>
<reference evidence="3" key="1">
    <citation type="journal article" date="2013" name="Nat. Genet.">
        <title>The Capsella rubella genome and the genomic consequences of rapid mating system evolution.</title>
        <authorList>
            <person name="Slotte T."/>
            <person name="Hazzouri K.M."/>
            <person name="Agren J.A."/>
            <person name="Koenig D."/>
            <person name="Maumus F."/>
            <person name="Guo Y.L."/>
            <person name="Steige K."/>
            <person name="Platts A.E."/>
            <person name="Escobar J.S."/>
            <person name="Newman L.K."/>
            <person name="Wang W."/>
            <person name="Mandakova T."/>
            <person name="Vello E."/>
            <person name="Smith L.M."/>
            <person name="Henz S.R."/>
            <person name="Steffen J."/>
            <person name="Takuno S."/>
            <person name="Brandvain Y."/>
            <person name="Coop G."/>
            <person name="Andolfatto P."/>
            <person name="Hu T.T."/>
            <person name="Blanchette M."/>
            <person name="Clark R.M."/>
            <person name="Quesneville H."/>
            <person name="Nordborg M."/>
            <person name="Gaut B.S."/>
            <person name="Lysak M.A."/>
            <person name="Jenkins J."/>
            <person name="Grimwood J."/>
            <person name="Chapman J."/>
            <person name="Prochnik S."/>
            <person name="Shu S."/>
            <person name="Rokhsar D."/>
            <person name="Schmutz J."/>
            <person name="Weigel D."/>
            <person name="Wright S.I."/>
        </authorList>
    </citation>
    <scope>NUCLEOTIDE SEQUENCE [LARGE SCALE GENOMIC DNA]</scope>
    <source>
        <strain evidence="3">cv. Monte Gargano</strain>
    </source>
</reference>
<proteinExistence type="predicted"/>
<keyword evidence="3" id="KW-1185">Reference proteome</keyword>
<name>R0GYK2_9BRAS</name>
<dbReference type="PANTHER" id="PTHR34682:SF14">
    <property type="entry name" value="DNA BINDING PROTEIN"/>
    <property type="match status" value="1"/>
</dbReference>
<gene>
    <name evidence="2" type="ORF">CARUB_v10005684mg</name>
</gene>
<feature type="region of interest" description="Disordered" evidence="1">
    <location>
        <begin position="1"/>
        <end position="35"/>
    </location>
</feature>
<evidence type="ECO:0000313" key="2">
    <source>
        <dbReference type="EMBL" id="EOA17390.1"/>
    </source>
</evidence>
<dbReference type="STRING" id="81985.R0GYK2"/>
<sequence length="224" mass="24420">MNSLPPAANGGLAKRKRGRPRREDTTTPNPETNLLGKMVSGVLEGTFDAGYILNVKVKDSDIRFRGFLFNPRMVQQVTPETDLAPHLKMYGKGDNKSNETDQPLPTDQARNDAADTTDSEFAESAQALTLLQQGCNVRFPVPPKEATAQKDGVNAQVANRLMEFFPTPVSTVGTAQGPSRGVVQNEVRGFDLMIVEPVSQGEYVPEELQLELGNRSTSSGEMNK</sequence>
<evidence type="ECO:0008006" key="4">
    <source>
        <dbReference type="Google" id="ProtNLM"/>
    </source>
</evidence>
<dbReference type="KEGG" id="crb:17879346"/>
<dbReference type="Proteomes" id="UP000029121">
    <property type="component" value="Unassembled WGS sequence"/>
</dbReference>
<dbReference type="EMBL" id="KB870811">
    <property type="protein sequence ID" value="EOA17390.1"/>
    <property type="molecule type" value="Genomic_DNA"/>
</dbReference>
<organism evidence="2 3">
    <name type="scientific">Capsella rubella</name>
    <dbReference type="NCBI Taxonomy" id="81985"/>
    <lineage>
        <taxon>Eukaryota</taxon>
        <taxon>Viridiplantae</taxon>
        <taxon>Streptophyta</taxon>
        <taxon>Embryophyta</taxon>
        <taxon>Tracheophyta</taxon>
        <taxon>Spermatophyta</taxon>
        <taxon>Magnoliopsida</taxon>
        <taxon>eudicotyledons</taxon>
        <taxon>Gunneridae</taxon>
        <taxon>Pentapetalae</taxon>
        <taxon>rosids</taxon>
        <taxon>malvids</taxon>
        <taxon>Brassicales</taxon>
        <taxon>Brassicaceae</taxon>
        <taxon>Camelineae</taxon>
        <taxon>Capsella</taxon>
    </lineage>
</organism>
<dbReference type="eggNOG" id="KOG1347">
    <property type="taxonomic scope" value="Eukaryota"/>
</dbReference>
<accession>R0GYK2</accession>
<dbReference type="PANTHER" id="PTHR34682">
    <property type="entry name" value="AT HOOK MOTIF-CONTAINING PROTEIN"/>
    <property type="match status" value="1"/>
</dbReference>
<dbReference type="OrthoDB" id="1910926at2759"/>
<evidence type="ECO:0000313" key="3">
    <source>
        <dbReference type="Proteomes" id="UP000029121"/>
    </source>
</evidence>